<evidence type="ECO:0008006" key="7">
    <source>
        <dbReference type="Google" id="ProtNLM"/>
    </source>
</evidence>
<evidence type="ECO:0000256" key="4">
    <source>
        <dbReference type="SAM" id="MobiDB-lite"/>
    </source>
</evidence>
<comment type="caution">
    <text evidence="5">The sequence shown here is derived from an EMBL/GenBank/DDBJ whole genome shotgun (WGS) entry which is preliminary data.</text>
</comment>
<reference evidence="5 6" key="1">
    <citation type="submission" date="2023-01" db="EMBL/GenBank/DDBJ databases">
        <title>Analysis of 21 Apiospora genomes using comparative genomics revels a genus with tremendous synthesis potential of carbohydrate active enzymes and secondary metabolites.</title>
        <authorList>
            <person name="Sorensen T."/>
        </authorList>
    </citation>
    <scope>NUCLEOTIDE SEQUENCE [LARGE SCALE GENOMIC DNA]</scope>
    <source>
        <strain evidence="5 6">CBS 135458</strain>
    </source>
</reference>
<dbReference type="InterPro" id="IPR002110">
    <property type="entry name" value="Ankyrin_rpt"/>
</dbReference>
<dbReference type="EMBL" id="JAQQWL010000011">
    <property type="protein sequence ID" value="KAK8050717.1"/>
    <property type="molecule type" value="Genomic_DNA"/>
</dbReference>
<dbReference type="RefSeq" id="XP_066712966.1">
    <property type="nucleotide sequence ID" value="XM_066863856.1"/>
</dbReference>
<proteinExistence type="predicted"/>
<protein>
    <recommendedName>
        <fullName evidence="7">Ankyrin repeat protein</fullName>
    </recommendedName>
</protein>
<keyword evidence="1" id="KW-0677">Repeat</keyword>
<dbReference type="GeneID" id="92096919"/>
<dbReference type="SMART" id="SM00248">
    <property type="entry name" value="ANK"/>
    <property type="match status" value="4"/>
</dbReference>
<feature type="region of interest" description="Disordered" evidence="4">
    <location>
        <begin position="500"/>
        <end position="525"/>
    </location>
</feature>
<dbReference type="Pfam" id="PF00023">
    <property type="entry name" value="Ank"/>
    <property type="match status" value="1"/>
</dbReference>
<evidence type="ECO:0000313" key="6">
    <source>
        <dbReference type="Proteomes" id="UP001480595"/>
    </source>
</evidence>
<evidence type="ECO:0000313" key="5">
    <source>
        <dbReference type="EMBL" id="KAK8050717.1"/>
    </source>
</evidence>
<feature type="repeat" description="ANK" evidence="3">
    <location>
        <begin position="442"/>
        <end position="474"/>
    </location>
</feature>
<gene>
    <name evidence="5" type="ORF">PG994_012447</name>
</gene>
<accession>A0ABR1TVU7</accession>
<keyword evidence="2 3" id="KW-0040">ANK repeat</keyword>
<feature type="repeat" description="ANK" evidence="3">
    <location>
        <begin position="364"/>
        <end position="396"/>
    </location>
</feature>
<organism evidence="5 6">
    <name type="scientific">Apiospora phragmitis</name>
    <dbReference type="NCBI Taxonomy" id="2905665"/>
    <lineage>
        <taxon>Eukaryota</taxon>
        <taxon>Fungi</taxon>
        <taxon>Dikarya</taxon>
        <taxon>Ascomycota</taxon>
        <taxon>Pezizomycotina</taxon>
        <taxon>Sordariomycetes</taxon>
        <taxon>Xylariomycetidae</taxon>
        <taxon>Amphisphaeriales</taxon>
        <taxon>Apiosporaceae</taxon>
        <taxon>Apiospora</taxon>
    </lineage>
</organism>
<dbReference type="PANTHER" id="PTHR24166:SF48">
    <property type="entry name" value="PROTEIN VAPYRIN"/>
    <property type="match status" value="1"/>
</dbReference>
<dbReference type="Pfam" id="PF12796">
    <property type="entry name" value="Ank_2"/>
    <property type="match status" value="1"/>
</dbReference>
<dbReference type="InterPro" id="IPR036770">
    <property type="entry name" value="Ankyrin_rpt-contain_sf"/>
</dbReference>
<dbReference type="PRINTS" id="PR01415">
    <property type="entry name" value="ANKYRIN"/>
</dbReference>
<evidence type="ECO:0000256" key="1">
    <source>
        <dbReference type="ARBA" id="ARBA00022737"/>
    </source>
</evidence>
<dbReference type="Gene3D" id="1.25.40.20">
    <property type="entry name" value="Ankyrin repeat-containing domain"/>
    <property type="match status" value="3"/>
</dbReference>
<dbReference type="SUPFAM" id="SSF48403">
    <property type="entry name" value="Ankyrin repeat"/>
    <property type="match status" value="1"/>
</dbReference>
<dbReference type="PROSITE" id="PS50088">
    <property type="entry name" value="ANK_REPEAT"/>
    <property type="match status" value="4"/>
</dbReference>
<dbReference type="PANTHER" id="PTHR24166">
    <property type="entry name" value="ROLLING PEBBLES, ISOFORM B"/>
    <property type="match status" value="1"/>
</dbReference>
<dbReference type="Proteomes" id="UP001480595">
    <property type="component" value="Unassembled WGS sequence"/>
</dbReference>
<feature type="repeat" description="ANK" evidence="3">
    <location>
        <begin position="318"/>
        <end position="363"/>
    </location>
</feature>
<dbReference type="InterPro" id="IPR050889">
    <property type="entry name" value="Dendritic_Spine_Reg/Scaffold"/>
</dbReference>
<feature type="repeat" description="ANK" evidence="3">
    <location>
        <begin position="397"/>
        <end position="429"/>
    </location>
</feature>
<evidence type="ECO:0000256" key="2">
    <source>
        <dbReference type="ARBA" id="ARBA00023043"/>
    </source>
</evidence>
<evidence type="ECO:0000256" key="3">
    <source>
        <dbReference type="PROSITE-ProRule" id="PRU00023"/>
    </source>
</evidence>
<sequence length="711" mass="77011">MTEEIDLTARLSQAIRLADAGLKLSRGWTSPSEHGWSPLNALAVTLSALTEALNTLEDRILAYAGHERQSFPKQLPQVLDWCIEALIAIGASGDDNLPGKHSTDLDSQRALKGAIEVLDSAKKFFKSISRAPYLLYEDVDEWQISGAVVNEPADALPQRSAILATTSESQPTSDTTGKPDLMQLLLFDQIGGYEASIRSHRSALYTLGHLRIVDDAAIRGWTVESLRSLFVILWRSLGKSSLVCFIDAIDVCESGQRQALEAFFGGMVEFATKEELPIRVFLSSRDDPVTVLGSGLCLDLDCWEGNHSIVPMRKPSFMGKTPLHMATHCGDAETIRKLILKPEDLDAAALLLESGADIFAVDIFGRTALHHATRSGSYRVAKLFVGNGARIMAADNGGRTPLHNASSSGYFKVARFLLEKGANIMATDKAGRTPLHSATKSGGWSPLHYASEGGHRSLIRTLIAHGVAPSALDNHGQTPSQCTSDPTAFDRLLEEIHGGVTDDADRSYDQQDSSSACSDDEVGNGDSGSDIASVLSAIFTDASTNSSSLLLSVDLQLAVLELASVSCEDSELRALFESASAKVGRGRFIRNCRRLLMSFGHSLRMEAKGDLQYQLATFVRKHASQTAIELEEKLVSPDYTKEGLGHLPDNSARLNSWIESQSVVKNEAPGAVNKNIEWSKDIRITEGQVGSKCDGNTYYNSDEQLSQAVSD</sequence>
<name>A0ABR1TVU7_9PEZI</name>
<dbReference type="PROSITE" id="PS50297">
    <property type="entry name" value="ANK_REP_REGION"/>
    <property type="match status" value="4"/>
</dbReference>
<keyword evidence="6" id="KW-1185">Reference proteome</keyword>